<evidence type="ECO:0000256" key="1">
    <source>
        <dbReference type="ARBA" id="ARBA00004651"/>
    </source>
</evidence>
<evidence type="ECO:0000256" key="6">
    <source>
        <dbReference type="ARBA" id="ARBA00023136"/>
    </source>
</evidence>
<evidence type="ECO:0000313" key="8">
    <source>
        <dbReference type="EMBL" id="KGN41334.1"/>
    </source>
</evidence>
<evidence type="ECO:0000256" key="2">
    <source>
        <dbReference type="ARBA" id="ARBA00006679"/>
    </source>
</evidence>
<evidence type="ECO:0000256" key="3">
    <source>
        <dbReference type="ARBA" id="ARBA00022475"/>
    </source>
</evidence>
<comment type="similarity">
    <text evidence="2">Belongs to the DoxX family.</text>
</comment>
<keyword evidence="6" id="KW-0472">Membrane</keyword>
<dbReference type="GO" id="GO:0005886">
    <property type="term" value="C:plasma membrane"/>
    <property type="evidence" value="ECO:0007669"/>
    <property type="project" value="UniProtKB-SubCell"/>
</dbReference>
<evidence type="ECO:0000256" key="4">
    <source>
        <dbReference type="ARBA" id="ARBA00022692"/>
    </source>
</evidence>
<dbReference type="Proteomes" id="UP000030013">
    <property type="component" value="Unassembled WGS sequence"/>
</dbReference>
<dbReference type="RefSeq" id="WP_035936586.1">
    <property type="nucleotide sequence ID" value="NZ_AVPL01000019.1"/>
</dbReference>
<name>A0A0A0JX91_9MICO</name>
<keyword evidence="5" id="KW-1133">Transmembrane helix</keyword>
<keyword evidence="4" id="KW-0812">Transmembrane</keyword>
<dbReference type="InterPro" id="IPR032808">
    <property type="entry name" value="DoxX"/>
</dbReference>
<evidence type="ECO:0000256" key="5">
    <source>
        <dbReference type="ARBA" id="ARBA00022989"/>
    </source>
</evidence>
<dbReference type="EMBL" id="AVPL01000019">
    <property type="protein sequence ID" value="KGN41334.1"/>
    <property type="molecule type" value="Genomic_DNA"/>
</dbReference>
<gene>
    <name evidence="8" type="ORF">N801_07910</name>
</gene>
<evidence type="ECO:0000313" key="9">
    <source>
        <dbReference type="Proteomes" id="UP000030013"/>
    </source>
</evidence>
<dbReference type="PANTHER" id="PTHR33452:SF1">
    <property type="entry name" value="INNER MEMBRANE PROTEIN YPHA-RELATED"/>
    <property type="match status" value="1"/>
</dbReference>
<dbReference type="eggNOG" id="COG2259">
    <property type="taxonomic scope" value="Bacteria"/>
</dbReference>
<comment type="caution">
    <text evidence="8">The sequence shown here is derived from an EMBL/GenBank/DDBJ whole genome shotgun (WGS) entry which is preliminary data.</text>
</comment>
<keyword evidence="3" id="KW-1003">Cell membrane</keyword>
<dbReference type="Pfam" id="PF07681">
    <property type="entry name" value="DoxX"/>
    <property type="match status" value="1"/>
</dbReference>
<sequence length="179" mass="18958">MSLVRRVARPMLAAMFVVGGLDQLKHPGAKAKAARPVIDRATKAGLPDDPELLVRANGVAMVGGGALLATGHVPRIASAVLAGTLVPTTLAAHPFWTESDPQTRAQQKIQFLKNLGLLGGLLLAAVDTDGRPSLAYRAHRAGESVQRTARTTKREARHATRSARREARLKAAQAKNALT</sequence>
<dbReference type="AlphaFoldDB" id="A0A0A0JX91"/>
<keyword evidence="9" id="KW-1185">Reference proteome</keyword>
<protein>
    <submittedName>
        <fullName evidence="8">DoxX family protein</fullName>
    </submittedName>
</protein>
<feature type="compositionally biased region" description="Basic and acidic residues" evidence="7">
    <location>
        <begin position="152"/>
        <end position="169"/>
    </location>
</feature>
<dbReference type="PANTHER" id="PTHR33452">
    <property type="entry name" value="OXIDOREDUCTASE CATD-RELATED"/>
    <property type="match status" value="1"/>
</dbReference>
<evidence type="ECO:0000256" key="7">
    <source>
        <dbReference type="SAM" id="MobiDB-lite"/>
    </source>
</evidence>
<dbReference type="STRING" id="1385519.N801_07910"/>
<accession>A0A0A0JX91</accession>
<reference evidence="8 9" key="1">
    <citation type="submission" date="2013-08" db="EMBL/GenBank/DDBJ databases">
        <title>The genome sequence of Knoellia aerolata.</title>
        <authorList>
            <person name="Zhu W."/>
            <person name="Wang G."/>
        </authorList>
    </citation>
    <scope>NUCLEOTIDE SEQUENCE [LARGE SCALE GENOMIC DNA]</scope>
    <source>
        <strain evidence="8 9">DSM 18566</strain>
    </source>
</reference>
<organism evidence="8 9">
    <name type="scientific">Knoellia aerolata DSM 18566</name>
    <dbReference type="NCBI Taxonomy" id="1385519"/>
    <lineage>
        <taxon>Bacteria</taxon>
        <taxon>Bacillati</taxon>
        <taxon>Actinomycetota</taxon>
        <taxon>Actinomycetes</taxon>
        <taxon>Micrococcales</taxon>
        <taxon>Intrasporangiaceae</taxon>
        <taxon>Knoellia</taxon>
    </lineage>
</organism>
<proteinExistence type="inferred from homology"/>
<dbReference type="InterPro" id="IPR051907">
    <property type="entry name" value="DoxX-like_oxidoreductase"/>
</dbReference>
<comment type="subcellular location">
    <subcellularLocation>
        <location evidence="1">Cell membrane</location>
        <topology evidence="1">Multi-pass membrane protein</topology>
    </subcellularLocation>
</comment>
<feature type="region of interest" description="Disordered" evidence="7">
    <location>
        <begin position="147"/>
        <end position="179"/>
    </location>
</feature>